<dbReference type="EMBL" id="FZNS01000004">
    <property type="protein sequence ID" value="SNR62726.1"/>
    <property type="molecule type" value="Genomic_DNA"/>
</dbReference>
<protein>
    <submittedName>
        <fullName evidence="1">Uncharacterized protein</fullName>
    </submittedName>
</protein>
<keyword evidence="2" id="KW-1185">Reference proteome</keyword>
<reference evidence="2" key="1">
    <citation type="submission" date="2017-06" db="EMBL/GenBank/DDBJ databases">
        <authorList>
            <person name="Varghese N."/>
            <person name="Submissions S."/>
        </authorList>
    </citation>
    <scope>NUCLEOTIDE SEQUENCE [LARGE SCALE GENOMIC DNA]</scope>
    <source>
        <strain evidence="2">DSM 28041</strain>
    </source>
</reference>
<proteinExistence type="predicted"/>
<dbReference type="RefSeq" id="WP_045688253.1">
    <property type="nucleotide sequence ID" value="NZ_FZNS01000004.1"/>
</dbReference>
<evidence type="ECO:0000313" key="2">
    <source>
        <dbReference type="Proteomes" id="UP000198310"/>
    </source>
</evidence>
<name>A0A238XUI8_9BACT</name>
<dbReference type="Proteomes" id="UP000198310">
    <property type="component" value="Unassembled WGS sequence"/>
</dbReference>
<gene>
    <name evidence="1" type="ORF">SAMN06269173_104423</name>
</gene>
<dbReference type="AlphaFoldDB" id="A0A238XUI8"/>
<accession>A0A238XUI8</accession>
<organism evidence="1 2">
    <name type="scientific">Hymenobacter mucosus</name>
    <dbReference type="NCBI Taxonomy" id="1411120"/>
    <lineage>
        <taxon>Bacteria</taxon>
        <taxon>Pseudomonadati</taxon>
        <taxon>Bacteroidota</taxon>
        <taxon>Cytophagia</taxon>
        <taxon>Cytophagales</taxon>
        <taxon>Hymenobacteraceae</taxon>
        <taxon>Hymenobacter</taxon>
    </lineage>
</organism>
<sequence length="109" mass="12349">MPLDPASFLQHAAPDEKTTVYTKAADGTIQEHPALLIAQTKTQKLFITLEKRRRYVAHTQVPDSNDIEIDFLQDYEEIEALMEDAGLDGIHDGEQGILYHNLLFLLMNP</sequence>
<evidence type="ECO:0000313" key="1">
    <source>
        <dbReference type="EMBL" id="SNR62726.1"/>
    </source>
</evidence>